<sequence>MRNQKPHQFDASKIIRAYTKITLKEAMEMACDIKPNINVPRKS</sequence>
<protein>
    <submittedName>
        <fullName evidence="3">50S ribosomal protein L1</fullName>
    </submittedName>
</protein>
<dbReference type="STRING" id="6280.A0A0N4THD3"/>
<reference evidence="3" key="1">
    <citation type="submission" date="2017-02" db="UniProtKB">
        <authorList>
            <consortium name="WormBaseParasite"/>
        </authorList>
    </citation>
    <scope>IDENTIFICATION</scope>
</reference>
<dbReference type="AlphaFoldDB" id="A0A0N4THD3"/>
<reference evidence="1 2" key="2">
    <citation type="submission" date="2018-11" db="EMBL/GenBank/DDBJ databases">
        <authorList>
            <consortium name="Pathogen Informatics"/>
        </authorList>
    </citation>
    <scope>NUCLEOTIDE SEQUENCE [LARGE SCALE GENOMIC DNA]</scope>
</reference>
<evidence type="ECO:0000313" key="3">
    <source>
        <dbReference type="WBParaSite" id="BPAG_0000762101-mRNA-1"/>
    </source>
</evidence>
<accession>A0A0N4THD3</accession>
<name>A0A0N4THD3_BRUPA</name>
<evidence type="ECO:0000313" key="1">
    <source>
        <dbReference type="EMBL" id="VDN88770.1"/>
    </source>
</evidence>
<dbReference type="WBParaSite" id="BPAG_0000762101-mRNA-1">
    <property type="protein sequence ID" value="BPAG_0000762101-mRNA-1"/>
    <property type="gene ID" value="BPAG_0000762101"/>
</dbReference>
<keyword evidence="2" id="KW-1185">Reference proteome</keyword>
<gene>
    <name evidence="1" type="ORF">BPAG_LOCUS7584</name>
</gene>
<proteinExistence type="predicted"/>
<organism evidence="3">
    <name type="scientific">Brugia pahangi</name>
    <name type="common">Filarial nematode worm</name>
    <dbReference type="NCBI Taxonomy" id="6280"/>
    <lineage>
        <taxon>Eukaryota</taxon>
        <taxon>Metazoa</taxon>
        <taxon>Ecdysozoa</taxon>
        <taxon>Nematoda</taxon>
        <taxon>Chromadorea</taxon>
        <taxon>Rhabditida</taxon>
        <taxon>Spirurina</taxon>
        <taxon>Spiruromorpha</taxon>
        <taxon>Filarioidea</taxon>
        <taxon>Onchocercidae</taxon>
        <taxon>Brugia</taxon>
    </lineage>
</organism>
<dbReference type="Proteomes" id="UP000278627">
    <property type="component" value="Unassembled WGS sequence"/>
</dbReference>
<dbReference type="EMBL" id="UZAD01008815">
    <property type="protein sequence ID" value="VDN88770.1"/>
    <property type="molecule type" value="Genomic_DNA"/>
</dbReference>
<evidence type="ECO:0000313" key="2">
    <source>
        <dbReference type="Proteomes" id="UP000278627"/>
    </source>
</evidence>